<evidence type="ECO:0000256" key="1">
    <source>
        <dbReference type="SAM" id="Phobius"/>
    </source>
</evidence>
<dbReference type="AlphaFoldDB" id="A0A1I5VX09"/>
<keyword evidence="1" id="KW-0812">Transmembrane</keyword>
<feature type="transmembrane region" description="Helical" evidence="1">
    <location>
        <begin position="219"/>
        <end position="242"/>
    </location>
</feature>
<dbReference type="RefSeq" id="WP_090658104.1">
    <property type="nucleotide sequence ID" value="NZ_FOXQ01000005.1"/>
</dbReference>
<feature type="transmembrane region" description="Helical" evidence="1">
    <location>
        <begin position="276"/>
        <end position="301"/>
    </location>
</feature>
<organism evidence="2 3">
    <name type="scientific">Parafilimonas terrae</name>
    <dbReference type="NCBI Taxonomy" id="1465490"/>
    <lineage>
        <taxon>Bacteria</taxon>
        <taxon>Pseudomonadati</taxon>
        <taxon>Bacteroidota</taxon>
        <taxon>Chitinophagia</taxon>
        <taxon>Chitinophagales</taxon>
        <taxon>Chitinophagaceae</taxon>
        <taxon>Parafilimonas</taxon>
    </lineage>
</organism>
<evidence type="ECO:0000313" key="3">
    <source>
        <dbReference type="Proteomes" id="UP000199031"/>
    </source>
</evidence>
<gene>
    <name evidence="2" type="ORF">SAMN05444277_105238</name>
</gene>
<feature type="transmembrane region" description="Helical" evidence="1">
    <location>
        <begin position="142"/>
        <end position="165"/>
    </location>
</feature>
<accession>A0A1I5VX09</accession>
<dbReference type="Gene3D" id="1.20.120.1780">
    <property type="entry name" value="UbiA prenyltransferase"/>
    <property type="match status" value="1"/>
</dbReference>
<evidence type="ECO:0000313" key="2">
    <source>
        <dbReference type="EMBL" id="SFQ11980.1"/>
    </source>
</evidence>
<dbReference type="EMBL" id="FOXQ01000005">
    <property type="protein sequence ID" value="SFQ11980.1"/>
    <property type="molecule type" value="Genomic_DNA"/>
</dbReference>
<keyword evidence="1" id="KW-0472">Membrane</keyword>
<dbReference type="GO" id="GO:0016740">
    <property type="term" value="F:transferase activity"/>
    <property type="evidence" value="ECO:0007669"/>
    <property type="project" value="UniProtKB-KW"/>
</dbReference>
<protein>
    <submittedName>
        <fullName evidence="2">UbiA prenyltransferase family protein</fullName>
    </submittedName>
</protein>
<proteinExistence type="predicted"/>
<dbReference type="Proteomes" id="UP000199031">
    <property type="component" value="Unassembled WGS sequence"/>
</dbReference>
<keyword evidence="2" id="KW-0808">Transferase</keyword>
<feature type="transmembrane region" description="Helical" evidence="1">
    <location>
        <begin position="12"/>
        <end position="31"/>
    </location>
</feature>
<keyword evidence="3" id="KW-1185">Reference proteome</keyword>
<feature type="transmembrane region" description="Helical" evidence="1">
    <location>
        <begin position="177"/>
        <end position="198"/>
    </location>
</feature>
<keyword evidence="1" id="KW-1133">Transmembrane helix</keyword>
<sequence>MLKFIRSVFFGNYFIGIIAIALSIESCVQLRLPLNSIMYYAILFCTTVFYYTYAYLGPLNTGKIMNPRKAWYNNNHTFVVCSQFFLFAMAIVLSIYFLYKNFTAIKSLPSVYWLLAGIVALAGFLYYELLPGAAFKINLRNTGWLKAFVIGFVWACVANILSFIAVQIESGPHKVEALFLIWLFIKNFMFCTVNAIIFDIKDYADDSNRQLKTFVVRFGLRNTIFYILLPLIVIGLISLVAFSISHHFGLPAILINLFPFILLFMIAWSMQWPHKILYYLVIIDGIIFFKAICGIIGMNFIDF</sequence>
<feature type="transmembrane region" description="Helical" evidence="1">
    <location>
        <begin position="111"/>
        <end position="130"/>
    </location>
</feature>
<reference evidence="2 3" key="1">
    <citation type="submission" date="2016-10" db="EMBL/GenBank/DDBJ databases">
        <authorList>
            <person name="de Groot N.N."/>
        </authorList>
    </citation>
    <scope>NUCLEOTIDE SEQUENCE [LARGE SCALE GENOMIC DNA]</scope>
    <source>
        <strain evidence="2 3">DSM 28286</strain>
    </source>
</reference>
<name>A0A1I5VX09_9BACT</name>
<dbReference type="OrthoDB" id="1452981at2"/>
<feature type="transmembrane region" description="Helical" evidence="1">
    <location>
        <begin position="248"/>
        <end position="269"/>
    </location>
</feature>
<dbReference type="STRING" id="1465490.SAMN05444277_105238"/>
<feature type="transmembrane region" description="Helical" evidence="1">
    <location>
        <begin position="77"/>
        <end position="99"/>
    </location>
</feature>
<feature type="transmembrane region" description="Helical" evidence="1">
    <location>
        <begin position="37"/>
        <end position="56"/>
    </location>
</feature>